<reference evidence="14 15" key="1">
    <citation type="submission" date="2016-08" db="EMBL/GenBank/DDBJ databases">
        <title>Draft genome sequence of allopolyploid Zygosaccharomyces rouxii.</title>
        <authorList>
            <person name="Watanabe J."/>
            <person name="Uehara K."/>
            <person name="Mogi Y."/>
            <person name="Tsukioka Y."/>
        </authorList>
    </citation>
    <scope>NUCLEOTIDE SEQUENCE [LARGE SCALE GENOMIC DNA]</scope>
    <source>
        <strain evidence="14 15">NBRC 110957</strain>
    </source>
</reference>
<dbReference type="SUPFAM" id="SSF82919">
    <property type="entry name" value="Zn-finger domain of Sec23/24"/>
    <property type="match status" value="1"/>
</dbReference>
<accession>A0A1Q2ZTG8</accession>
<evidence type="ECO:0000259" key="11">
    <source>
        <dbReference type="Pfam" id="PF04811"/>
    </source>
</evidence>
<dbReference type="Proteomes" id="UP000187013">
    <property type="component" value="Unassembled WGS sequence"/>
</dbReference>
<dbReference type="GO" id="GO:0000139">
    <property type="term" value="C:Golgi membrane"/>
    <property type="evidence" value="ECO:0007669"/>
    <property type="project" value="UniProtKB-SubCell"/>
</dbReference>
<gene>
    <name evidence="14" type="ORF">ZYGR_0A02890</name>
</gene>
<sequence length="946" mass="105023">MEPDALAKDVSSLSLDQTGSRNTGKKGRRPNRAYHNLGSGAGTPNTTPFLNASASQESFQFGAQPPQAPFAGASAGAGSVGNGFDTQSSPVPMTVPGFPPGSPAIMAQERERVATAVDSPASPWFPKGNTPVQSSSHFVTTQRWEDQLLHLPKTFETARDSVPPLPTTAFYAIDQGACDPRLLSLSMYNIPVDEHLRSATKLPLGLTIQPFATTIPDEPLPLIDQRTETGPLRCKRCRAYINPGFKFGFDATATCNICGVKLRLPSDEFISPGISLQGPDISFKPELQKGSVEFLVPQIYNAVQDQPALPLHYVFLMDLSLFSNENRSSLAVVEGIRTSIEHIAGSQPNCKVAIMAYDNKIRFFNLRPDSESAQEYVVSDIDDVFLPFCNGLFVRPQESMRLIDMTLNKIVEYITVDKFSHVAPVCYGSALEAAKLAIDTVTGGQGGKIICTLNSLPTVGNGNLALKKDDAARKKLNCDNDFYKKIGNQFLRSYISLDLFVTSPGFVDMATIGYPVEATSGNLKWYSNFNHENDAFTLINDMSNAVTSIVGYQALIKVRCSTGLNVSQYYCESSEYSDRDPMIPVLTKNTTLDVLLKYDQKLPVGKNIAFQMALLYTDINGVRKVRSINTNGAVSDNIREVFKFLNQNVAQRIMIKDVVQHLGDCDFPAIRKTIDDKMVEILTQYKALVGGSLTSQLVLPEALKTLPSYMLAFEKSELMLPNNHSTRGNARIYDLFRYKTLSSAQLHYKLYPQIVPLHVLLSEDDLSFYDANEKMLQVRPESVESLSVRNGHQHLTNGGCYLIFQGDTVYVWINENTNRMLLQDLLQADEEVPVSQISLFGGSLPEVGTEVNQKALDLIKNWSQLVSQPYLPVVLLRPNVDPYYAQVMNQLLCEDRAVNRIESLDNYLIAMHRRIQEKLKKDDYIKVQTNHNAEQDGSLLQKFVQF</sequence>
<proteinExistence type="inferred from homology"/>
<keyword evidence="4" id="KW-0813">Transport</keyword>
<comment type="caution">
    <text evidence="14">The sequence shown here is derived from an EMBL/GenBank/DDBJ whole genome shotgun (WGS) entry which is preliminary data.</text>
</comment>
<evidence type="ECO:0000259" key="13">
    <source>
        <dbReference type="Pfam" id="PF08033"/>
    </source>
</evidence>
<evidence type="ECO:0000259" key="12">
    <source>
        <dbReference type="Pfam" id="PF04815"/>
    </source>
</evidence>
<dbReference type="PANTHER" id="PTHR13803:SF4">
    <property type="entry name" value="SECRETORY 24CD, ISOFORM C"/>
    <property type="match status" value="1"/>
</dbReference>
<evidence type="ECO:0000313" key="14">
    <source>
        <dbReference type="EMBL" id="GAV46695.1"/>
    </source>
</evidence>
<dbReference type="Pfam" id="PF08033">
    <property type="entry name" value="Sec23_BS"/>
    <property type="match status" value="1"/>
</dbReference>
<dbReference type="SUPFAM" id="SSF82754">
    <property type="entry name" value="C-terminal, gelsolin-like domain of Sec23/24"/>
    <property type="match status" value="1"/>
</dbReference>
<dbReference type="EMBL" id="BDGX01000001">
    <property type="protein sequence ID" value="GAV46695.1"/>
    <property type="molecule type" value="Genomic_DNA"/>
</dbReference>
<protein>
    <recommendedName>
        <fullName evidence="16">SED5-binding protein 3</fullName>
    </recommendedName>
</protein>
<evidence type="ECO:0000313" key="15">
    <source>
        <dbReference type="Proteomes" id="UP000187013"/>
    </source>
</evidence>
<dbReference type="InterPro" id="IPR007123">
    <property type="entry name" value="Gelsolin-like_dom"/>
</dbReference>
<dbReference type="Pfam" id="PF04810">
    <property type="entry name" value="zf-Sec23_Sec24"/>
    <property type="match status" value="1"/>
</dbReference>
<evidence type="ECO:0000256" key="5">
    <source>
        <dbReference type="ARBA" id="ARBA00022490"/>
    </source>
</evidence>
<dbReference type="InterPro" id="IPR006895">
    <property type="entry name" value="Znf_Sec23_Sec24"/>
</dbReference>
<evidence type="ECO:0008006" key="16">
    <source>
        <dbReference type="Google" id="ProtNLM"/>
    </source>
</evidence>
<dbReference type="InterPro" id="IPR006900">
    <property type="entry name" value="Sec23/24_helical_dom"/>
</dbReference>
<feature type="region of interest" description="Disordered" evidence="8">
    <location>
        <begin position="1"/>
        <end position="51"/>
    </location>
</feature>
<feature type="domain" description="Sec23/Sec24 beta-sandwich" evidence="13">
    <location>
        <begin position="551"/>
        <end position="634"/>
    </location>
</feature>
<evidence type="ECO:0000256" key="4">
    <source>
        <dbReference type="ARBA" id="ARBA00022448"/>
    </source>
</evidence>
<feature type="compositionally biased region" description="Polar residues" evidence="8">
    <location>
        <begin position="11"/>
        <end position="22"/>
    </location>
</feature>
<evidence type="ECO:0000259" key="9">
    <source>
        <dbReference type="Pfam" id="PF00626"/>
    </source>
</evidence>
<dbReference type="Pfam" id="PF04815">
    <property type="entry name" value="Sec23_helical"/>
    <property type="match status" value="1"/>
</dbReference>
<dbReference type="Pfam" id="PF04811">
    <property type="entry name" value="Sec23_trunk"/>
    <property type="match status" value="1"/>
</dbReference>
<feature type="domain" description="Sec23/Sec24 helical" evidence="12">
    <location>
        <begin position="646"/>
        <end position="746"/>
    </location>
</feature>
<feature type="domain" description="Gelsolin-like" evidence="9">
    <location>
        <begin position="787"/>
        <end position="852"/>
    </location>
</feature>
<comment type="similarity">
    <text evidence="3">Belongs to the SEC23/SEC24 family. SEC24 subfamily.</text>
</comment>
<dbReference type="InterPro" id="IPR036174">
    <property type="entry name" value="Znf_Sec23_Sec24_sf"/>
</dbReference>
<comment type="subcellular location">
    <subcellularLocation>
        <location evidence="2">Cytoplasm</location>
    </subcellularLocation>
    <subcellularLocation>
        <location evidence="1">Golgi apparatus membrane</location>
    </subcellularLocation>
</comment>
<dbReference type="InterPro" id="IPR012990">
    <property type="entry name" value="Beta-sandwich_Sec23_24"/>
</dbReference>
<evidence type="ECO:0000256" key="1">
    <source>
        <dbReference type="ARBA" id="ARBA00004394"/>
    </source>
</evidence>
<dbReference type="InterPro" id="IPR036465">
    <property type="entry name" value="vWFA_dom_sf"/>
</dbReference>
<dbReference type="GO" id="GO:0090110">
    <property type="term" value="P:COPII-coated vesicle cargo loading"/>
    <property type="evidence" value="ECO:0007669"/>
    <property type="project" value="EnsemblFungi"/>
</dbReference>
<feature type="domain" description="Sec23/Sec24 trunk" evidence="11">
    <location>
        <begin position="310"/>
        <end position="545"/>
    </location>
</feature>
<dbReference type="SUPFAM" id="SSF81995">
    <property type="entry name" value="beta-sandwich domain of Sec23/24"/>
    <property type="match status" value="1"/>
</dbReference>
<name>A0A1Q2ZTG8_ZYGRO</name>
<dbReference type="InterPro" id="IPR029006">
    <property type="entry name" value="ADF-H/Gelsolin-like_dom_sf"/>
</dbReference>
<dbReference type="InterPro" id="IPR036180">
    <property type="entry name" value="Gelsolin-like_dom_sf"/>
</dbReference>
<dbReference type="Gene3D" id="2.30.30.380">
    <property type="entry name" value="Zn-finger domain of Sec23/24"/>
    <property type="match status" value="1"/>
</dbReference>
<dbReference type="Gene3D" id="3.40.50.410">
    <property type="entry name" value="von Willebrand factor, type A domain"/>
    <property type="match status" value="1"/>
</dbReference>
<dbReference type="InterPro" id="IPR050550">
    <property type="entry name" value="SEC23_SEC24_subfamily"/>
</dbReference>
<keyword evidence="6" id="KW-0653">Protein transport</keyword>
<dbReference type="OrthoDB" id="49016at2759"/>
<dbReference type="PANTHER" id="PTHR13803">
    <property type="entry name" value="SEC24-RELATED PROTEIN"/>
    <property type="match status" value="1"/>
</dbReference>
<dbReference type="eggNOG" id="KOG1984">
    <property type="taxonomic scope" value="Eukaryota"/>
</dbReference>
<dbReference type="InterPro" id="IPR036175">
    <property type="entry name" value="Sec23/24_helical_dom_sf"/>
</dbReference>
<evidence type="ECO:0000259" key="10">
    <source>
        <dbReference type="Pfam" id="PF04810"/>
    </source>
</evidence>
<dbReference type="GO" id="GO:0030127">
    <property type="term" value="C:COPII vesicle coat"/>
    <property type="evidence" value="ECO:0007669"/>
    <property type="project" value="EnsemblFungi"/>
</dbReference>
<dbReference type="Gene3D" id="2.60.40.1670">
    <property type="entry name" value="beta-sandwich domain of Sec23/24"/>
    <property type="match status" value="1"/>
</dbReference>
<dbReference type="GO" id="GO:0008270">
    <property type="term" value="F:zinc ion binding"/>
    <property type="evidence" value="ECO:0007669"/>
    <property type="project" value="InterPro"/>
</dbReference>
<dbReference type="SUPFAM" id="SSF53300">
    <property type="entry name" value="vWA-like"/>
    <property type="match status" value="1"/>
</dbReference>
<dbReference type="GO" id="GO:0000149">
    <property type="term" value="F:SNARE binding"/>
    <property type="evidence" value="ECO:0007669"/>
    <property type="project" value="TreeGrafter"/>
</dbReference>
<keyword evidence="5" id="KW-0963">Cytoplasm</keyword>
<evidence type="ECO:0000256" key="2">
    <source>
        <dbReference type="ARBA" id="ARBA00004496"/>
    </source>
</evidence>
<feature type="domain" description="Zinc finger Sec23/Sec24-type" evidence="10">
    <location>
        <begin position="231"/>
        <end position="266"/>
    </location>
</feature>
<keyword evidence="7" id="KW-0333">Golgi apparatus</keyword>
<dbReference type="InterPro" id="IPR006896">
    <property type="entry name" value="Sec23/24_trunk_dom"/>
</dbReference>
<dbReference type="Pfam" id="PF00626">
    <property type="entry name" value="Gelsolin"/>
    <property type="match status" value="1"/>
</dbReference>
<feature type="compositionally biased region" description="Polar residues" evidence="8">
    <location>
        <begin position="42"/>
        <end position="51"/>
    </location>
</feature>
<evidence type="ECO:0000256" key="6">
    <source>
        <dbReference type="ARBA" id="ARBA00022927"/>
    </source>
</evidence>
<dbReference type="OMA" id="RLCKHGD"/>
<evidence type="ECO:0000256" key="3">
    <source>
        <dbReference type="ARBA" id="ARBA00008334"/>
    </source>
</evidence>
<dbReference type="AlphaFoldDB" id="A0A1Q2ZTG8"/>
<dbReference type="SUPFAM" id="SSF81811">
    <property type="entry name" value="Helical domain of Sec23/24"/>
    <property type="match status" value="1"/>
</dbReference>
<dbReference type="Gene3D" id="3.40.20.10">
    <property type="entry name" value="Severin"/>
    <property type="match status" value="1"/>
</dbReference>
<organism evidence="14 15">
    <name type="scientific">Zygosaccharomyces rouxii</name>
    <dbReference type="NCBI Taxonomy" id="4956"/>
    <lineage>
        <taxon>Eukaryota</taxon>
        <taxon>Fungi</taxon>
        <taxon>Dikarya</taxon>
        <taxon>Ascomycota</taxon>
        <taxon>Saccharomycotina</taxon>
        <taxon>Saccharomycetes</taxon>
        <taxon>Saccharomycetales</taxon>
        <taxon>Saccharomycetaceae</taxon>
        <taxon>Zygosaccharomyces</taxon>
    </lineage>
</organism>
<evidence type="ECO:0000256" key="8">
    <source>
        <dbReference type="SAM" id="MobiDB-lite"/>
    </source>
</evidence>
<dbReference type="GO" id="GO:0006886">
    <property type="term" value="P:intracellular protein transport"/>
    <property type="evidence" value="ECO:0007669"/>
    <property type="project" value="EnsemblFungi"/>
</dbReference>
<dbReference type="Gene3D" id="1.20.120.730">
    <property type="entry name" value="Sec23/Sec24 helical domain"/>
    <property type="match status" value="1"/>
</dbReference>
<evidence type="ECO:0000256" key="7">
    <source>
        <dbReference type="ARBA" id="ARBA00023034"/>
    </source>
</evidence>
<dbReference type="GO" id="GO:0070971">
    <property type="term" value="C:endoplasmic reticulum exit site"/>
    <property type="evidence" value="ECO:0007669"/>
    <property type="project" value="TreeGrafter"/>
</dbReference>
<feature type="compositionally biased region" description="Basic residues" evidence="8">
    <location>
        <begin position="23"/>
        <end position="32"/>
    </location>
</feature>